<organism evidence="1 3">
    <name type="scientific">Medicago truncatula</name>
    <name type="common">Barrel medic</name>
    <name type="synonym">Medicago tribuloides</name>
    <dbReference type="NCBI Taxonomy" id="3880"/>
    <lineage>
        <taxon>Eukaryota</taxon>
        <taxon>Viridiplantae</taxon>
        <taxon>Streptophyta</taxon>
        <taxon>Embryophyta</taxon>
        <taxon>Tracheophyta</taxon>
        <taxon>Spermatophyta</taxon>
        <taxon>Magnoliopsida</taxon>
        <taxon>eudicotyledons</taxon>
        <taxon>Gunneridae</taxon>
        <taxon>Pentapetalae</taxon>
        <taxon>rosids</taxon>
        <taxon>fabids</taxon>
        <taxon>Fabales</taxon>
        <taxon>Fabaceae</taxon>
        <taxon>Papilionoideae</taxon>
        <taxon>50 kb inversion clade</taxon>
        <taxon>NPAAA clade</taxon>
        <taxon>Hologalegina</taxon>
        <taxon>IRL clade</taxon>
        <taxon>Trifolieae</taxon>
        <taxon>Medicago</taxon>
    </lineage>
</organism>
<gene>
    <name evidence="1" type="ordered locus">MTR_3g020350</name>
</gene>
<evidence type="ECO:0000313" key="2">
    <source>
        <dbReference type="EnsemblPlants" id="AES68995"/>
    </source>
</evidence>
<reference evidence="2" key="3">
    <citation type="submission" date="2015-04" db="UniProtKB">
        <authorList>
            <consortium name="EnsemblPlants"/>
        </authorList>
    </citation>
    <scope>IDENTIFICATION</scope>
    <source>
        <strain evidence="2">cv. Jemalong A17</strain>
    </source>
</reference>
<dbReference type="HOGENOM" id="CLU_1252287_0_0_1"/>
<reference evidence="1 3" key="1">
    <citation type="journal article" date="2011" name="Nature">
        <title>The Medicago genome provides insight into the evolution of rhizobial symbioses.</title>
        <authorList>
            <person name="Young N.D."/>
            <person name="Debelle F."/>
            <person name="Oldroyd G.E."/>
            <person name="Geurts R."/>
            <person name="Cannon S.B."/>
            <person name="Udvardi M.K."/>
            <person name="Benedito V.A."/>
            <person name="Mayer K.F."/>
            <person name="Gouzy J."/>
            <person name="Schoof H."/>
            <person name="Van de Peer Y."/>
            <person name="Proost S."/>
            <person name="Cook D.R."/>
            <person name="Meyers B.C."/>
            <person name="Spannagl M."/>
            <person name="Cheung F."/>
            <person name="De Mita S."/>
            <person name="Krishnakumar V."/>
            <person name="Gundlach H."/>
            <person name="Zhou S."/>
            <person name="Mudge J."/>
            <person name="Bharti A.K."/>
            <person name="Murray J.D."/>
            <person name="Naoumkina M.A."/>
            <person name="Rosen B."/>
            <person name="Silverstein K.A."/>
            <person name="Tang H."/>
            <person name="Rombauts S."/>
            <person name="Zhao P.X."/>
            <person name="Zhou P."/>
            <person name="Barbe V."/>
            <person name="Bardou P."/>
            <person name="Bechner M."/>
            <person name="Bellec A."/>
            <person name="Berger A."/>
            <person name="Berges H."/>
            <person name="Bidwell S."/>
            <person name="Bisseling T."/>
            <person name="Choisne N."/>
            <person name="Couloux A."/>
            <person name="Denny R."/>
            <person name="Deshpande S."/>
            <person name="Dai X."/>
            <person name="Doyle J.J."/>
            <person name="Dudez A.M."/>
            <person name="Farmer A.D."/>
            <person name="Fouteau S."/>
            <person name="Franken C."/>
            <person name="Gibelin C."/>
            <person name="Gish J."/>
            <person name="Goldstein S."/>
            <person name="Gonzalez A.J."/>
            <person name="Green P.J."/>
            <person name="Hallab A."/>
            <person name="Hartog M."/>
            <person name="Hua A."/>
            <person name="Humphray S.J."/>
            <person name="Jeong D.H."/>
            <person name="Jing Y."/>
            <person name="Jocker A."/>
            <person name="Kenton S.M."/>
            <person name="Kim D.J."/>
            <person name="Klee K."/>
            <person name="Lai H."/>
            <person name="Lang C."/>
            <person name="Lin S."/>
            <person name="Macmil S.L."/>
            <person name="Magdelenat G."/>
            <person name="Matthews L."/>
            <person name="McCorrison J."/>
            <person name="Monaghan E.L."/>
            <person name="Mun J.H."/>
            <person name="Najar F.Z."/>
            <person name="Nicholson C."/>
            <person name="Noirot C."/>
            <person name="O'Bleness M."/>
            <person name="Paule C.R."/>
            <person name="Poulain J."/>
            <person name="Prion F."/>
            <person name="Qin B."/>
            <person name="Qu C."/>
            <person name="Retzel E.F."/>
            <person name="Riddle C."/>
            <person name="Sallet E."/>
            <person name="Samain S."/>
            <person name="Samson N."/>
            <person name="Sanders I."/>
            <person name="Saurat O."/>
            <person name="Scarpelli C."/>
            <person name="Schiex T."/>
            <person name="Segurens B."/>
            <person name="Severin A.J."/>
            <person name="Sherrier D.J."/>
            <person name="Shi R."/>
            <person name="Sims S."/>
            <person name="Singer S.R."/>
            <person name="Sinharoy S."/>
            <person name="Sterck L."/>
            <person name="Viollet A."/>
            <person name="Wang B.B."/>
            <person name="Wang K."/>
            <person name="Wang M."/>
            <person name="Wang X."/>
            <person name="Warfsmann J."/>
            <person name="Weissenbach J."/>
            <person name="White D.D."/>
            <person name="White J.D."/>
            <person name="Wiley G.B."/>
            <person name="Wincker P."/>
            <person name="Xing Y."/>
            <person name="Yang L."/>
            <person name="Yao Z."/>
            <person name="Ying F."/>
            <person name="Zhai J."/>
            <person name="Zhou L."/>
            <person name="Zuber A."/>
            <person name="Denarie J."/>
            <person name="Dixon R.A."/>
            <person name="May G.D."/>
            <person name="Schwartz D.C."/>
            <person name="Rogers J."/>
            <person name="Quetier F."/>
            <person name="Town C.D."/>
            <person name="Roe B.A."/>
        </authorList>
    </citation>
    <scope>NUCLEOTIDE SEQUENCE [LARGE SCALE GENOMIC DNA]</scope>
    <source>
        <strain evidence="1">A17</strain>
        <strain evidence="2 3">cv. Jemalong A17</strain>
    </source>
</reference>
<accession>G7IZ21</accession>
<dbReference type="AlphaFoldDB" id="G7IZ21"/>
<evidence type="ECO:0000313" key="1">
    <source>
        <dbReference type="EMBL" id="AES68995.1"/>
    </source>
</evidence>
<dbReference type="EMBL" id="CM001219">
    <property type="protein sequence ID" value="AES68995.1"/>
    <property type="molecule type" value="Genomic_DNA"/>
</dbReference>
<dbReference type="Proteomes" id="UP000002051">
    <property type="component" value="Chromosome 3"/>
</dbReference>
<reference evidence="1 3" key="2">
    <citation type="journal article" date="2014" name="BMC Genomics">
        <title>An improved genome release (version Mt4.0) for the model legume Medicago truncatula.</title>
        <authorList>
            <person name="Tang H."/>
            <person name="Krishnakumar V."/>
            <person name="Bidwell S."/>
            <person name="Rosen B."/>
            <person name="Chan A."/>
            <person name="Zhou S."/>
            <person name="Gentzbittel L."/>
            <person name="Childs K.L."/>
            <person name="Yandell M."/>
            <person name="Gundlach H."/>
            <person name="Mayer K.F."/>
            <person name="Schwartz D.C."/>
            <person name="Town C.D."/>
        </authorList>
    </citation>
    <scope>GENOME REANNOTATION</scope>
    <source>
        <strain evidence="2 3">cv. Jemalong A17</strain>
    </source>
</reference>
<sequence length="221" mass="24941">MMLDNESNLYLSWSALFKVQARIHNLFDHIIPSSDEQAIQAASAIKACESDLWNHLDVVLNLENRATMEKHRATIVERISLGNNTRVGIVLIHLEQNTIRIESWSREEAGTWVELGLKTDSCNSISLCKETHIIIVDQRAALSPRLVIALEDKFLKFSSSRFENRESEKGSLGVFYFIDGTGKNLPSFRWKLTLDDLHKTVSELLCNTIVLGSVNESAKGE</sequence>
<protein>
    <submittedName>
        <fullName evidence="1 2">Uncharacterized protein</fullName>
    </submittedName>
</protein>
<name>G7IZ21_MEDTR</name>
<proteinExistence type="predicted"/>
<evidence type="ECO:0000313" key="3">
    <source>
        <dbReference type="Proteomes" id="UP000002051"/>
    </source>
</evidence>
<keyword evidence="3" id="KW-1185">Reference proteome</keyword>
<dbReference type="PaxDb" id="3880-AES68995"/>
<dbReference type="EnsemblPlants" id="AES68995">
    <property type="protein sequence ID" value="AES68995"/>
    <property type="gene ID" value="MTR_3g020350"/>
</dbReference>